<gene>
    <name evidence="1" type="ORF">HINF_LOCUS55309</name>
    <name evidence="2" type="ORF">HINF_LOCUS71979</name>
</gene>
<evidence type="ECO:0000313" key="1">
    <source>
        <dbReference type="EMBL" id="CAI9967664.1"/>
    </source>
</evidence>
<evidence type="ECO:0000313" key="3">
    <source>
        <dbReference type="Proteomes" id="UP001642409"/>
    </source>
</evidence>
<organism evidence="1">
    <name type="scientific">Hexamita inflata</name>
    <dbReference type="NCBI Taxonomy" id="28002"/>
    <lineage>
        <taxon>Eukaryota</taxon>
        <taxon>Metamonada</taxon>
        <taxon>Diplomonadida</taxon>
        <taxon>Hexamitidae</taxon>
        <taxon>Hexamitinae</taxon>
        <taxon>Hexamita</taxon>
    </lineage>
</organism>
<dbReference type="AlphaFoldDB" id="A0AA86QX31"/>
<evidence type="ECO:0000313" key="2">
    <source>
        <dbReference type="EMBL" id="CAL6103093.1"/>
    </source>
</evidence>
<sequence length="145" mass="17198">MILYIDVIVYHYIKEFVVEYSNKGQRFGRGDVVRDRNERFVHFVRRGTRDVLHLVRRLGTNHSERESGSVFSLIEPATLFIKYSSSSKVSVKVNDVILSSKKIEHQKFVYQKFNNYLMALLQLQQIKKIQQCTYLLIQLLLTWIK</sequence>
<dbReference type="Proteomes" id="UP001642409">
    <property type="component" value="Unassembled WGS sequence"/>
</dbReference>
<protein>
    <submittedName>
        <fullName evidence="2">Hypothetical_protein</fullName>
    </submittedName>
</protein>
<keyword evidence="3" id="KW-1185">Reference proteome</keyword>
<reference evidence="2 3" key="2">
    <citation type="submission" date="2024-07" db="EMBL/GenBank/DDBJ databases">
        <authorList>
            <person name="Akdeniz Z."/>
        </authorList>
    </citation>
    <scope>NUCLEOTIDE SEQUENCE [LARGE SCALE GENOMIC DNA]</scope>
</reference>
<dbReference type="EMBL" id="CAXDID020000562">
    <property type="protein sequence ID" value="CAL6103093.1"/>
    <property type="molecule type" value="Genomic_DNA"/>
</dbReference>
<comment type="caution">
    <text evidence="1">The sequence shown here is derived from an EMBL/GenBank/DDBJ whole genome shotgun (WGS) entry which is preliminary data.</text>
</comment>
<dbReference type="EMBL" id="CATOUU010001028">
    <property type="protein sequence ID" value="CAI9967664.1"/>
    <property type="molecule type" value="Genomic_DNA"/>
</dbReference>
<name>A0AA86QX31_9EUKA</name>
<accession>A0AA86QX31</accession>
<reference evidence="1" key="1">
    <citation type="submission" date="2023-06" db="EMBL/GenBank/DDBJ databases">
        <authorList>
            <person name="Kurt Z."/>
        </authorList>
    </citation>
    <scope>NUCLEOTIDE SEQUENCE</scope>
</reference>
<proteinExistence type="predicted"/>